<evidence type="ECO:0000313" key="12">
    <source>
        <dbReference type="Proteomes" id="UP000009169"/>
    </source>
</evidence>
<feature type="compositionally biased region" description="Gly residues" evidence="8">
    <location>
        <begin position="186"/>
        <end position="201"/>
    </location>
</feature>
<evidence type="ECO:0000256" key="5">
    <source>
        <dbReference type="ARBA" id="ARBA00023136"/>
    </source>
</evidence>
<dbReference type="InterPro" id="IPR046530">
    <property type="entry name" value="BIM1-like_dom"/>
</dbReference>
<comment type="subcellular location">
    <subcellularLocation>
        <location evidence="1">Cell membrane</location>
        <topology evidence="1">Lipid-anchor</topology>
        <topology evidence="1">GPI-anchor</topology>
    </subcellularLocation>
</comment>
<keyword evidence="3" id="KW-0336">GPI-anchor</keyword>
<evidence type="ECO:0000259" key="10">
    <source>
        <dbReference type="Pfam" id="PF20238"/>
    </source>
</evidence>
<sequence length="228" mass="23365">MKLLAILPALLPLVAAHFNVEAPPTRGGNEDTQPMFPCGGPTEPSRDRVRIPLDDPKLAIAMEMGHDQAAVQVLLGLGSNPGSNFNITVVKTFRQVGLGAFCLPEVSFSEEVVGFRPEDGMEATIQVLSNGDPKGGLFHCIDAVYSRSARYVKPESCKNSTGIEAMPFTGEAANRNANESTPNGQPQGGSGGSGGSGGQGPTGNAAPLQTAAVWGVLGAAVAGGVALL</sequence>
<dbReference type="eggNOG" id="ENOG502S92W">
    <property type="taxonomic scope" value="Eukaryota"/>
</dbReference>
<keyword evidence="2" id="KW-1003">Cell membrane</keyword>
<dbReference type="AlphaFoldDB" id="F2Q036"/>
<dbReference type="GO" id="GO:0005886">
    <property type="term" value="C:plasma membrane"/>
    <property type="evidence" value="ECO:0007669"/>
    <property type="project" value="UniProtKB-SubCell"/>
</dbReference>
<evidence type="ECO:0000256" key="2">
    <source>
        <dbReference type="ARBA" id="ARBA00022475"/>
    </source>
</evidence>
<keyword evidence="6" id="KW-0325">Glycoprotein</keyword>
<evidence type="ECO:0000313" key="11">
    <source>
        <dbReference type="EMBL" id="EGE07504.1"/>
    </source>
</evidence>
<dbReference type="InterPro" id="IPR046936">
    <property type="entry name" value="BIM1-like"/>
</dbReference>
<evidence type="ECO:0000256" key="1">
    <source>
        <dbReference type="ARBA" id="ARBA00004609"/>
    </source>
</evidence>
<accession>F2Q036</accession>
<keyword evidence="4 9" id="KW-0732">Signal</keyword>
<reference evidence="12" key="1">
    <citation type="journal article" date="2012" name="MBio">
        <title>Comparative genome analysis of Trichophyton rubrum and related dermatophytes reveals candidate genes involved in infection.</title>
        <authorList>
            <person name="Martinez D.A."/>
            <person name="Oliver B.G."/>
            <person name="Graeser Y."/>
            <person name="Goldberg J.M."/>
            <person name="Li W."/>
            <person name="Martinez-Rossi N.M."/>
            <person name="Monod M."/>
            <person name="Shelest E."/>
            <person name="Barton R.C."/>
            <person name="Birch E."/>
            <person name="Brakhage A.A."/>
            <person name="Chen Z."/>
            <person name="Gurr S.J."/>
            <person name="Heiman D."/>
            <person name="Heitman J."/>
            <person name="Kosti I."/>
            <person name="Rossi A."/>
            <person name="Saif S."/>
            <person name="Samalova M."/>
            <person name="Saunders C.W."/>
            <person name="Shea T."/>
            <person name="Summerbell R.C."/>
            <person name="Xu J."/>
            <person name="Young S."/>
            <person name="Zeng Q."/>
            <person name="Birren B.W."/>
            <person name="Cuomo C.A."/>
            <person name="White T.C."/>
        </authorList>
    </citation>
    <scope>NUCLEOTIDE SEQUENCE [LARGE SCALE GENOMIC DNA]</scope>
    <source>
        <strain evidence="12">ATCC MYA-4606 / CBS 127.97</strain>
    </source>
</reference>
<keyword evidence="12" id="KW-1185">Reference proteome</keyword>
<dbReference type="OrthoDB" id="2146436at2759"/>
<dbReference type="GO" id="GO:0098552">
    <property type="term" value="C:side of membrane"/>
    <property type="evidence" value="ECO:0007669"/>
    <property type="project" value="UniProtKB-KW"/>
</dbReference>
<feature type="signal peptide" evidence="9">
    <location>
        <begin position="1"/>
        <end position="16"/>
    </location>
</feature>
<name>F2Q036_TRIEC</name>
<evidence type="ECO:0000256" key="8">
    <source>
        <dbReference type="SAM" id="MobiDB-lite"/>
    </source>
</evidence>
<dbReference type="Pfam" id="PF20238">
    <property type="entry name" value="BIM1-like_dom"/>
    <property type="match status" value="1"/>
</dbReference>
<evidence type="ECO:0000256" key="6">
    <source>
        <dbReference type="ARBA" id="ARBA00023180"/>
    </source>
</evidence>
<keyword evidence="5" id="KW-0472">Membrane</keyword>
<dbReference type="PANTHER" id="PTHR34992">
    <property type="entry name" value="HYPHAL ANASTAMOSIS-7 PROTEIN"/>
    <property type="match status" value="1"/>
</dbReference>
<organism evidence="11 12">
    <name type="scientific">Trichophyton equinum (strain ATCC MYA-4606 / CBS 127.97)</name>
    <name type="common">Horse ringworm fungus</name>
    <dbReference type="NCBI Taxonomy" id="559882"/>
    <lineage>
        <taxon>Eukaryota</taxon>
        <taxon>Fungi</taxon>
        <taxon>Dikarya</taxon>
        <taxon>Ascomycota</taxon>
        <taxon>Pezizomycotina</taxon>
        <taxon>Eurotiomycetes</taxon>
        <taxon>Eurotiomycetidae</taxon>
        <taxon>Onygenales</taxon>
        <taxon>Arthrodermataceae</taxon>
        <taxon>Trichophyton</taxon>
    </lineage>
</organism>
<dbReference type="PANTHER" id="PTHR34992:SF1">
    <property type="entry name" value="COPPER ACQUISITION FACTOR BIM1-LIKE DOMAIN-CONTAINING PROTEIN"/>
    <property type="match status" value="1"/>
</dbReference>
<protein>
    <submittedName>
        <fullName evidence="11">Expression library immunization antigen 1</fullName>
    </submittedName>
</protein>
<proteinExistence type="predicted"/>
<dbReference type="VEuPathDB" id="FungiDB:TEQG_06418"/>
<keyword evidence="7" id="KW-0449">Lipoprotein</keyword>
<gene>
    <name evidence="11" type="ORF">TEQG_06418</name>
</gene>
<dbReference type="CDD" id="cd21176">
    <property type="entry name" value="LPMO_auxiliary-like"/>
    <property type="match status" value="1"/>
</dbReference>
<evidence type="ECO:0000256" key="7">
    <source>
        <dbReference type="ARBA" id="ARBA00023288"/>
    </source>
</evidence>
<dbReference type="EMBL" id="DS995761">
    <property type="protein sequence ID" value="EGE07504.1"/>
    <property type="molecule type" value="Genomic_DNA"/>
</dbReference>
<feature type="domain" description="Copper acquisition factor BIM1-like" evidence="10">
    <location>
        <begin position="16"/>
        <end position="162"/>
    </location>
</feature>
<dbReference type="Proteomes" id="UP000009169">
    <property type="component" value="Unassembled WGS sequence"/>
</dbReference>
<dbReference type="HOGENOM" id="CLU_070647_2_0_1"/>
<evidence type="ECO:0000256" key="3">
    <source>
        <dbReference type="ARBA" id="ARBA00022622"/>
    </source>
</evidence>
<feature type="region of interest" description="Disordered" evidence="8">
    <location>
        <begin position="173"/>
        <end position="204"/>
    </location>
</feature>
<evidence type="ECO:0000256" key="4">
    <source>
        <dbReference type="ARBA" id="ARBA00022729"/>
    </source>
</evidence>
<feature type="chain" id="PRO_5003283932" evidence="9">
    <location>
        <begin position="17"/>
        <end position="228"/>
    </location>
</feature>
<evidence type="ECO:0000256" key="9">
    <source>
        <dbReference type="SAM" id="SignalP"/>
    </source>
</evidence>